<dbReference type="Gene3D" id="2.10.109.10">
    <property type="entry name" value="Umud Fragment, subunit A"/>
    <property type="match status" value="1"/>
</dbReference>
<dbReference type="GO" id="GO:0004252">
    <property type="term" value="F:serine-type endopeptidase activity"/>
    <property type="evidence" value="ECO:0007669"/>
    <property type="project" value="InterPro"/>
</dbReference>
<reference evidence="11 12" key="1">
    <citation type="submission" date="2020-07" db="EMBL/GenBank/DDBJ databases">
        <title>Sequencing the genomes of 1000 actinobacteria strains.</title>
        <authorList>
            <person name="Klenk H.-P."/>
        </authorList>
    </citation>
    <scope>NUCLEOTIDE SEQUENCE [LARGE SCALE GENOMIC DNA]</scope>
    <source>
        <strain evidence="11 12">DSM 18965</strain>
    </source>
</reference>
<dbReference type="RefSeq" id="WP_179613766.1">
    <property type="nucleotide sequence ID" value="NZ_CP059163.1"/>
</dbReference>
<gene>
    <name evidence="11" type="ORF">BKA08_000032</name>
</gene>
<dbReference type="GO" id="GO:0005886">
    <property type="term" value="C:plasma membrane"/>
    <property type="evidence" value="ECO:0007669"/>
    <property type="project" value="UniProtKB-SubCell"/>
</dbReference>
<dbReference type="EMBL" id="JACCBE010000001">
    <property type="protein sequence ID" value="NYD55794.1"/>
    <property type="molecule type" value="Genomic_DNA"/>
</dbReference>
<keyword evidence="6 8" id="KW-0378">Hydrolase</keyword>
<evidence type="ECO:0000256" key="1">
    <source>
        <dbReference type="ARBA" id="ARBA00000677"/>
    </source>
</evidence>
<comment type="catalytic activity">
    <reaction evidence="1 8">
        <text>Cleavage of hydrophobic, N-terminal signal or leader sequences from secreted and periplasmic proteins.</text>
        <dbReference type="EC" id="3.4.21.89"/>
    </reaction>
</comment>
<evidence type="ECO:0000256" key="4">
    <source>
        <dbReference type="ARBA" id="ARBA00013208"/>
    </source>
</evidence>
<dbReference type="PANTHER" id="PTHR43390:SF1">
    <property type="entry name" value="CHLOROPLAST PROCESSING PEPTIDASE"/>
    <property type="match status" value="1"/>
</dbReference>
<evidence type="ECO:0000256" key="3">
    <source>
        <dbReference type="ARBA" id="ARBA00009370"/>
    </source>
</evidence>
<dbReference type="PROSITE" id="PS00761">
    <property type="entry name" value="SPASE_I_3"/>
    <property type="match status" value="1"/>
</dbReference>
<organism evidence="11 12">
    <name type="scientific">Nocardioides marinisabuli</name>
    <dbReference type="NCBI Taxonomy" id="419476"/>
    <lineage>
        <taxon>Bacteria</taxon>
        <taxon>Bacillati</taxon>
        <taxon>Actinomycetota</taxon>
        <taxon>Actinomycetes</taxon>
        <taxon>Propionibacteriales</taxon>
        <taxon>Nocardioidaceae</taxon>
        <taxon>Nocardioides</taxon>
    </lineage>
</organism>
<evidence type="ECO:0000313" key="11">
    <source>
        <dbReference type="EMBL" id="NYD55794.1"/>
    </source>
</evidence>
<comment type="caution">
    <text evidence="11">The sequence shown here is derived from an EMBL/GenBank/DDBJ whole genome shotgun (WGS) entry which is preliminary data.</text>
</comment>
<evidence type="ECO:0000256" key="5">
    <source>
        <dbReference type="ARBA" id="ARBA00022670"/>
    </source>
</evidence>
<dbReference type="InterPro" id="IPR019756">
    <property type="entry name" value="Pept_S26A_signal_pept_1_Ser-AS"/>
</dbReference>
<dbReference type="Proteomes" id="UP000516957">
    <property type="component" value="Unassembled WGS sequence"/>
</dbReference>
<comment type="similarity">
    <text evidence="3 9">Belongs to the peptidase S26 family.</text>
</comment>
<dbReference type="AlphaFoldDB" id="A0A7Y9JQL0"/>
<dbReference type="PROSITE" id="PS00501">
    <property type="entry name" value="SPASE_I_1"/>
    <property type="match status" value="1"/>
</dbReference>
<name>A0A7Y9JQL0_9ACTN</name>
<dbReference type="InterPro" id="IPR019757">
    <property type="entry name" value="Pept_S26A_signal_pept_1_Lys-AS"/>
</dbReference>
<dbReference type="PANTHER" id="PTHR43390">
    <property type="entry name" value="SIGNAL PEPTIDASE I"/>
    <property type="match status" value="1"/>
</dbReference>
<dbReference type="PRINTS" id="PR00727">
    <property type="entry name" value="LEADERPTASE"/>
</dbReference>
<comment type="subcellular location">
    <subcellularLocation>
        <location evidence="2">Cell membrane</location>
        <topology evidence="2">Single-pass type II membrane protein</topology>
    </subcellularLocation>
    <subcellularLocation>
        <location evidence="9">Membrane</location>
        <topology evidence="9">Single-pass type II membrane protein</topology>
    </subcellularLocation>
</comment>
<dbReference type="GO" id="GO:0009003">
    <property type="term" value="F:signal peptidase activity"/>
    <property type="evidence" value="ECO:0007669"/>
    <property type="project" value="UniProtKB-EC"/>
</dbReference>
<feature type="domain" description="Peptidase S26" evidence="10">
    <location>
        <begin position="28"/>
        <end position="177"/>
    </location>
</feature>
<feature type="active site" evidence="7">
    <location>
        <position position="55"/>
    </location>
</feature>
<keyword evidence="12" id="KW-1185">Reference proteome</keyword>
<evidence type="ECO:0000259" key="10">
    <source>
        <dbReference type="Pfam" id="PF10502"/>
    </source>
</evidence>
<dbReference type="Pfam" id="PF10502">
    <property type="entry name" value="Peptidase_S26"/>
    <property type="match status" value="1"/>
</dbReference>
<evidence type="ECO:0000256" key="9">
    <source>
        <dbReference type="RuleBase" id="RU362042"/>
    </source>
</evidence>
<dbReference type="CDD" id="cd06530">
    <property type="entry name" value="S26_SPase_I"/>
    <property type="match status" value="1"/>
</dbReference>
<dbReference type="InterPro" id="IPR000223">
    <property type="entry name" value="Pept_S26A_signal_pept_1"/>
</dbReference>
<keyword evidence="5 8" id="KW-0645">Protease</keyword>
<evidence type="ECO:0000313" key="12">
    <source>
        <dbReference type="Proteomes" id="UP000516957"/>
    </source>
</evidence>
<evidence type="ECO:0000256" key="6">
    <source>
        <dbReference type="ARBA" id="ARBA00022801"/>
    </source>
</evidence>
<dbReference type="NCBIfam" id="TIGR02227">
    <property type="entry name" value="sigpep_I_bact"/>
    <property type="match status" value="1"/>
</dbReference>
<accession>A0A7Y9JQL0</accession>
<proteinExistence type="inferred from homology"/>
<evidence type="ECO:0000256" key="7">
    <source>
        <dbReference type="PIRSR" id="PIRSR600223-1"/>
    </source>
</evidence>
<sequence length="185" mass="19852">MRPAGATRRPDRRAPVLAHRHAVAAGLLLLLVLLLLVLLVVRATLVVPVRVSSASMMPTFEAGDVILVSRLAPDVEDLARGDLVVFRDPAGGRTLKRVVGLPGERVAILDGVLHVDGEPQEEVWVTDPLDGYYTRVWTAGEGEVVVLGDNRGNSIDSRDYGPVTEEDLVGRVLVRLWPPGSGTGS</sequence>
<dbReference type="InterPro" id="IPR019533">
    <property type="entry name" value="Peptidase_S26"/>
</dbReference>
<feature type="active site" evidence="7">
    <location>
        <position position="96"/>
    </location>
</feature>
<protein>
    <recommendedName>
        <fullName evidence="4 8">Signal peptidase I</fullName>
        <ecNumber evidence="4 8">3.4.21.89</ecNumber>
    </recommendedName>
</protein>
<dbReference type="PROSITE" id="PS00760">
    <property type="entry name" value="SPASE_I_2"/>
    <property type="match status" value="1"/>
</dbReference>
<dbReference type="InterPro" id="IPR036286">
    <property type="entry name" value="LexA/Signal_pep-like_sf"/>
</dbReference>
<dbReference type="EC" id="3.4.21.89" evidence="4 8"/>
<evidence type="ECO:0000256" key="8">
    <source>
        <dbReference type="RuleBase" id="RU003993"/>
    </source>
</evidence>
<evidence type="ECO:0000256" key="2">
    <source>
        <dbReference type="ARBA" id="ARBA00004401"/>
    </source>
</evidence>
<dbReference type="InterPro" id="IPR019758">
    <property type="entry name" value="Pept_S26A_signal_pept_1_CS"/>
</dbReference>
<dbReference type="GO" id="GO:0006465">
    <property type="term" value="P:signal peptide processing"/>
    <property type="evidence" value="ECO:0007669"/>
    <property type="project" value="InterPro"/>
</dbReference>
<dbReference type="SUPFAM" id="SSF51306">
    <property type="entry name" value="LexA/Signal peptidase"/>
    <property type="match status" value="1"/>
</dbReference>